<dbReference type="KEGG" id="psoj:PHYSODRAFT_299419"/>
<proteinExistence type="predicted"/>
<name>G4Z7S0_PHYSP</name>
<gene>
    <name evidence="2" type="ORF">PHYSODRAFT_299419</name>
</gene>
<evidence type="ECO:0000256" key="1">
    <source>
        <dbReference type="SAM" id="MobiDB-lite"/>
    </source>
</evidence>
<dbReference type="InParanoid" id="G4Z7S0"/>
<protein>
    <recommendedName>
        <fullName evidence="4">Chromo domain-containing protein</fullName>
    </recommendedName>
</protein>
<accession>G4Z7S0</accession>
<feature type="compositionally biased region" description="Basic and acidic residues" evidence="1">
    <location>
        <begin position="232"/>
        <end position="248"/>
    </location>
</feature>
<dbReference type="AlphaFoldDB" id="G4Z7S0"/>
<reference evidence="2 3" key="1">
    <citation type="journal article" date="2006" name="Science">
        <title>Phytophthora genome sequences uncover evolutionary origins and mechanisms of pathogenesis.</title>
        <authorList>
            <person name="Tyler B.M."/>
            <person name="Tripathy S."/>
            <person name="Zhang X."/>
            <person name="Dehal P."/>
            <person name="Jiang R.H."/>
            <person name="Aerts A."/>
            <person name="Arredondo F.D."/>
            <person name="Baxter L."/>
            <person name="Bensasson D."/>
            <person name="Beynon J.L."/>
            <person name="Chapman J."/>
            <person name="Damasceno C.M."/>
            <person name="Dorrance A.E."/>
            <person name="Dou D."/>
            <person name="Dickerman A.W."/>
            <person name="Dubchak I.L."/>
            <person name="Garbelotto M."/>
            <person name="Gijzen M."/>
            <person name="Gordon S.G."/>
            <person name="Govers F."/>
            <person name="Grunwald N.J."/>
            <person name="Huang W."/>
            <person name="Ivors K.L."/>
            <person name="Jones R.W."/>
            <person name="Kamoun S."/>
            <person name="Krampis K."/>
            <person name="Lamour K.H."/>
            <person name="Lee M.K."/>
            <person name="McDonald W.H."/>
            <person name="Medina M."/>
            <person name="Meijer H.J."/>
            <person name="Nordberg E.K."/>
            <person name="Maclean D.J."/>
            <person name="Ospina-Giraldo M.D."/>
            <person name="Morris P.F."/>
            <person name="Phuntumart V."/>
            <person name="Putnam N.H."/>
            <person name="Rash S."/>
            <person name="Rose J.K."/>
            <person name="Sakihama Y."/>
            <person name="Salamov A.A."/>
            <person name="Savidor A."/>
            <person name="Scheuring C.F."/>
            <person name="Smith B.M."/>
            <person name="Sobral B.W."/>
            <person name="Terry A."/>
            <person name="Torto-Alalibo T.A."/>
            <person name="Win J."/>
            <person name="Xu Z."/>
            <person name="Zhang H."/>
            <person name="Grigoriev I.V."/>
            <person name="Rokhsar D.S."/>
            <person name="Boore J.L."/>
        </authorList>
    </citation>
    <scope>NUCLEOTIDE SEQUENCE [LARGE SCALE GENOMIC DNA]</scope>
    <source>
        <strain evidence="2 3">P6497</strain>
    </source>
</reference>
<dbReference type="Proteomes" id="UP000002640">
    <property type="component" value="Unassembled WGS sequence"/>
</dbReference>
<feature type="compositionally biased region" description="Polar residues" evidence="1">
    <location>
        <begin position="146"/>
        <end position="156"/>
    </location>
</feature>
<feature type="region of interest" description="Disordered" evidence="1">
    <location>
        <begin position="1"/>
        <end position="172"/>
    </location>
</feature>
<dbReference type="EMBL" id="JH159153">
    <property type="protein sequence ID" value="EGZ21824.1"/>
    <property type="molecule type" value="Genomic_DNA"/>
</dbReference>
<dbReference type="GeneID" id="20641734"/>
<evidence type="ECO:0000313" key="3">
    <source>
        <dbReference type="Proteomes" id="UP000002640"/>
    </source>
</evidence>
<dbReference type="RefSeq" id="XP_009524541.1">
    <property type="nucleotide sequence ID" value="XM_009526246.1"/>
</dbReference>
<sequence length="393" mass="46707">MLQDQPKDIDDHQRRKYLQKHQYMGQSEGLREERELPDRNTYQEGARRQRDQHGGREPRQQELDPGEVLAESCLPYRSDVGEKRRPSRQPEERGHRPRQTQLDQRKLVNRHGPQQLVTIEERQRDPPSHEQQGGPRLPPSDHSGGQDRNGQQNHQFNEQRRLIPSTQDPSTIAQGMDDELLFIHPEQDHSFIRPQEEHSFIRLQHERRSTSQQHGTDPSRDKWPCQRRRVPPLREREPNARGGHEGQRRSRQNNVGQRDDERGQQRMYLYKYITGVRYSPAGELQAHVQWEPTFEPLTSLPLELAKSYLPILRVRQALPDGDEPYYRIRGILGIDFTNSNELRVLVDWEGTWEPLSNLKPEHAQQLEHEMRRFRHHIREEIKYPLFRRIVNDN</sequence>
<keyword evidence="3" id="KW-1185">Reference proteome</keyword>
<organism evidence="2 3">
    <name type="scientific">Phytophthora sojae (strain P6497)</name>
    <name type="common">Soybean stem and root rot agent</name>
    <name type="synonym">Phytophthora megasperma f. sp. glycines</name>
    <dbReference type="NCBI Taxonomy" id="1094619"/>
    <lineage>
        <taxon>Eukaryota</taxon>
        <taxon>Sar</taxon>
        <taxon>Stramenopiles</taxon>
        <taxon>Oomycota</taxon>
        <taxon>Peronosporomycetes</taxon>
        <taxon>Peronosporales</taxon>
        <taxon>Peronosporaceae</taxon>
        <taxon>Phytophthora</taxon>
    </lineage>
</organism>
<feature type="compositionally biased region" description="Basic and acidic residues" evidence="1">
    <location>
        <begin position="119"/>
        <end position="128"/>
    </location>
</feature>
<feature type="compositionally biased region" description="Basic and acidic residues" evidence="1">
    <location>
        <begin position="1"/>
        <end position="13"/>
    </location>
</feature>
<evidence type="ECO:0008006" key="4">
    <source>
        <dbReference type="Google" id="ProtNLM"/>
    </source>
</evidence>
<evidence type="ECO:0000313" key="2">
    <source>
        <dbReference type="EMBL" id="EGZ21824.1"/>
    </source>
</evidence>
<feature type="compositionally biased region" description="Basic and acidic residues" evidence="1">
    <location>
        <begin position="45"/>
        <end position="62"/>
    </location>
</feature>
<feature type="region of interest" description="Disordered" evidence="1">
    <location>
        <begin position="206"/>
        <end position="262"/>
    </location>
</feature>
<feature type="compositionally biased region" description="Basic and acidic residues" evidence="1">
    <location>
        <begin position="29"/>
        <end position="38"/>
    </location>
</feature>
<feature type="compositionally biased region" description="Basic and acidic residues" evidence="1">
    <location>
        <begin position="79"/>
        <end position="94"/>
    </location>
</feature>